<sequence length="490" mass="54522">MDEGGGVHQRAVDLAARVPAEQHRCYGIHEDYEAIQKARQEAEDAFFSIQEAFSRAAAAALAAAEVPVTRLALCVDSDGHDSELEMFLHGSRDGKWSTDVVGAVLSHRAARHVEELRVALFDGFDARLFSGTEVQRVTGTCRLASMPSTSILRVLDLTRCECDLALAASFPRLVTLRLRLCSVAPKDLQAILDAAPELTDVHLESVRFTYYNGEDGDHDGKEVTRVLFWQFVQSFASVRALNLKVDDELKDVAAIGKARRAQLLCPLPNVERLELEGWHRPTSTTATVAIANLLHCCPALRDLTLNLSVVQPDSRKRSSYGGAILKRKDRLGYSRSIDRFRHRSSKRTTSMEDSNGVRYHDVQGIPGLSGHSFGCLQRSLRRVSLQFRLGDSSSSCLGLRLVKFFAENAMVLEEMRIDSGNWRLYEHLNLSVQRWIAPNNTTKACYVHENLVAEGQCEFSRIPSVSLDSTTDLGSTIGFIVLPLQIRRIE</sequence>
<comment type="caution">
    <text evidence="1">The sequence shown here is derived from an EMBL/GenBank/DDBJ whole genome shotgun (WGS) entry which is preliminary data.</text>
</comment>
<evidence type="ECO:0008006" key="3">
    <source>
        <dbReference type="Google" id="ProtNLM"/>
    </source>
</evidence>
<proteinExistence type="predicted"/>
<name>A0A835EWA9_9POAL</name>
<dbReference type="Gene3D" id="3.80.10.10">
    <property type="entry name" value="Ribonuclease Inhibitor"/>
    <property type="match status" value="1"/>
</dbReference>
<dbReference type="PANTHER" id="PTHR32141:SF26">
    <property type="entry name" value="OS08G0328600 PROTEIN"/>
    <property type="match status" value="1"/>
</dbReference>
<dbReference type="SUPFAM" id="SSF52047">
    <property type="entry name" value="RNI-like"/>
    <property type="match status" value="1"/>
</dbReference>
<reference evidence="1" key="1">
    <citation type="submission" date="2020-07" db="EMBL/GenBank/DDBJ databases">
        <title>Genome sequence and genetic diversity analysis of an under-domesticated orphan crop, white fonio (Digitaria exilis).</title>
        <authorList>
            <person name="Bennetzen J.L."/>
            <person name="Chen S."/>
            <person name="Ma X."/>
            <person name="Wang X."/>
            <person name="Yssel A.E.J."/>
            <person name="Chaluvadi S.R."/>
            <person name="Johnson M."/>
            <person name="Gangashetty P."/>
            <person name="Hamidou F."/>
            <person name="Sanogo M.D."/>
            <person name="Zwaenepoel A."/>
            <person name="Wallace J."/>
            <person name="Van De Peer Y."/>
            <person name="Van Deynze A."/>
        </authorList>
    </citation>
    <scope>NUCLEOTIDE SEQUENCE</scope>
    <source>
        <tissue evidence="1">Leaves</tissue>
    </source>
</reference>
<dbReference type="InterPro" id="IPR032675">
    <property type="entry name" value="LRR_dom_sf"/>
</dbReference>
<evidence type="ECO:0000313" key="1">
    <source>
        <dbReference type="EMBL" id="KAF8720020.1"/>
    </source>
</evidence>
<keyword evidence="2" id="KW-1185">Reference proteome</keyword>
<protein>
    <recommendedName>
        <fullName evidence="3">FBD domain-containing protein</fullName>
    </recommendedName>
</protein>
<evidence type="ECO:0000313" key="2">
    <source>
        <dbReference type="Proteomes" id="UP000636709"/>
    </source>
</evidence>
<accession>A0A835EWA9</accession>
<dbReference type="EMBL" id="JACEFO010001700">
    <property type="protein sequence ID" value="KAF8720020.1"/>
    <property type="molecule type" value="Genomic_DNA"/>
</dbReference>
<organism evidence="1 2">
    <name type="scientific">Digitaria exilis</name>
    <dbReference type="NCBI Taxonomy" id="1010633"/>
    <lineage>
        <taxon>Eukaryota</taxon>
        <taxon>Viridiplantae</taxon>
        <taxon>Streptophyta</taxon>
        <taxon>Embryophyta</taxon>
        <taxon>Tracheophyta</taxon>
        <taxon>Spermatophyta</taxon>
        <taxon>Magnoliopsida</taxon>
        <taxon>Liliopsida</taxon>
        <taxon>Poales</taxon>
        <taxon>Poaceae</taxon>
        <taxon>PACMAD clade</taxon>
        <taxon>Panicoideae</taxon>
        <taxon>Panicodae</taxon>
        <taxon>Paniceae</taxon>
        <taxon>Anthephorinae</taxon>
        <taxon>Digitaria</taxon>
    </lineage>
</organism>
<gene>
    <name evidence="1" type="ORF">HU200_024792</name>
</gene>
<dbReference type="AlphaFoldDB" id="A0A835EWA9"/>
<dbReference type="OrthoDB" id="670854at2759"/>
<dbReference type="PANTHER" id="PTHR32141">
    <property type="match status" value="1"/>
</dbReference>
<dbReference type="Proteomes" id="UP000636709">
    <property type="component" value="Unassembled WGS sequence"/>
</dbReference>
<dbReference type="InterPro" id="IPR055302">
    <property type="entry name" value="F-box_dom-containing"/>
</dbReference>